<feature type="transmembrane region" description="Helical" evidence="11">
    <location>
        <begin position="209"/>
        <end position="229"/>
    </location>
</feature>
<protein>
    <recommendedName>
        <fullName evidence="11 12">ATP synthase subunit a</fullName>
    </recommendedName>
    <alternativeName>
        <fullName evidence="11">ATP synthase F0 sector subunit a</fullName>
    </alternativeName>
    <alternativeName>
        <fullName evidence="11">F-ATPase subunit 6</fullName>
    </alternativeName>
</protein>
<sequence>MDEKYPIVSLYGLRFNLANDLSALISCIIIFAVVFALSRHLTMKPNKKQNALEWMVDFTNNIVKSAMPGEEGKQFYLLAFVLFLYIFIANQLGLIIQVIFNGFTWVKSPTTDPVITMSFALIVLLLSHYYGVQKFGFKGYLANFAKPVSFLLPINLLEEFTNFLTLSLRLYGNIFAGEVLLNLLAKMALSHGWITSIVTMPLEMIWQGFSVFIGSIQAFVFVTLAMVYISDKLESE</sequence>
<dbReference type="CDD" id="cd00310">
    <property type="entry name" value="ATP-synt_Fo_a_6"/>
    <property type="match status" value="1"/>
</dbReference>
<dbReference type="Proteomes" id="UP000051645">
    <property type="component" value="Unassembled WGS sequence"/>
</dbReference>
<gene>
    <name evidence="11" type="primary">atpB</name>
    <name evidence="13" type="ORF">IV38_GL000190</name>
    <name evidence="14" type="ORF">IV40_GL000479</name>
</gene>
<dbReference type="OrthoDB" id="9789241at2"/>
<evidence type="ECO:0000313" key="15">
    <source>
        <dbReference type="Proteomes" id="UP000051645"/>
    </source>
</evidence>
<evidence type="ECO:0000256" key="12">
    <source>
        <dbReference type="RuleBase" id="RU000483"/>
    </source>
</evidence>
<evidence type="ECO:0000256" key="8">
    <source>
        <dbReference type="ARBA" id="ARBA00023065"/>
    </source>
</evidence>
<dbReference type="NCBIfam" id="NF004479">
    <property type="entry name" value="PRK05815.1-4"/>
    <property type="match status" value="1"/>
</dbReference>
<dbReference type="STRING" id="81857.IV38_GL000190"/>
<keyword evidence="4 11" id="KW-0138">CF(0)</keyword>
<dbReference type="PATRIC" id="fig|81857.3.peg.196"/>
<dbReference type="GO" id="GO:0042777">
    <property type="term" value="P:proton motive force-driven plasma membrane ATP synthesis"/>
    <property type="evidence" value="ECO:0007669"/>
    <property type="project" value="TreeGrafter"/>
</dbReference>
<keyword evidence="6 11" id="KW-0375">Hydrogen ion transport</keyword>
<dbReference type="HAMAP" id="MF_01393">
    <property type="entry name" value="ATP_synth_a_bact"/>
    <property type="match status" value="1"/>
</dbReference>
<dbReference type="Proteomes" id="UP000051751">
    <property type="component" value="Unassembled WGS sequence"/>
</dbReference>
<dbReference type="GO" id="GO:0045259">
    <property type="term" value="C:proton-transporting ATP synthase complex"/>
    <property type="evidence" value="ECO:0007669"/>
    <property type="project" value="UniProtKB-KW"/>
</dbReference>
<dbReference type="PROSITE" id="PS00449">
    <property type="entry name" value="ATPASE_A"/>
    <property type="match status" value="1"/>
</dbReference>
<keyword evidence="11" id="KW-1003">Cell membrane</keyword>
<proteinExistence type="inferred from homology"/>
<evidence type="ECO:0000256" key="9">
    <source>
        <dbReference type="ARBA" id="ARBA00023136"/>
    </source>
</evidence>
<evidence type="ECO:0000313" key="13">
    <source>
        <dbReference type="EMBL" id="KRN29308.1"/>
    </source>
</evidence>
<evidence type="ECO:0000256" key="4">
    <source>
        <dbReference type="ARBA" id="ARBA00022547"/>
    </source>
</evidence>
<evidence type="ECO:0000256" key="10">
    <source>
        <dbReference type="ARBA" id="ARBA00023310"/>
    </source>
</evidence>
<evidence type="ECO:0000256" key="3">
    <source>
        <dbReference type="ARBA" id="ARBA00022448"/>
    </source>
</evidence>
<evidence type="ECO:0000313" key="16">
    <source>
        <dbReference type="Proteomes" id="UP000051751"/>
    </source>
</evidence>
<evidence type="ECO:0000256" key="5">
    <source>
        <dbReference type="ARBA" id="ARBA00022692"/>
    </source>
</evidence>
<dbReference type="SUPFAM" id="SSF81336">
    <property type="entry name" value="F1F0 ATP synthase subunit A"/>
    <property type="match status" value="1"/>
</dbReference>
<keyword evidence="9 11" id="KW-0472">Membrane</keyword>
<accession>A0A0R2G070</accession>
<feature type="transmembrane region" description="Helical" evidence="11">
    <location>
        <begin position="20"/>
        <end position="38"/>
    </location>
</feature>
<comment type="caution">
    <text evidence="14">The sequence shown here is derived from an EMBL/GenBank/DDBJ whole genome shotgun (WGS) entry which is preliminary data.</text>
</comment>
<dbReference type="AlphaFoldDB" id="A0A0R2G070"/>
<dbReference type="InterPro" id="IPR023011">
    <property type="entry name" value="ATP_synth_F0_asu_AS"/>
</dbReference>
<dbReference type="PANTHER" id="PTHR42823:SF3">
    <property type="entry name" value="ATP SYNTHASE SUBUNIT A, CHLOROPLASTIC"/>
    <property type="match status" value="1"/>
</dbReference>
<keyword evidence="7 11" id="KW-1133">Transmembrane helix</keyword>
<keyword evidence="8 11" id="KW-0406">Ion transport</keyword>
<evidence type="ECO:0000256" key="1">
    <source>
        <dbReference type="ARBA" id="ARBA00004141"/>
    </source>
</evidence>
<dbReference type="RefSeq" id="WP_057768754.1">
    <property type="nucleotide sequence ID" value="NZ_JQAT01000001.1"/>
</dbReference>
<dbReference type="Pfam" id="PF00119">
    <property type="entry name" value="ATP-synt_A"/>
    <property type="match status" value="1"/>
</dbReference>
<evidence type="ECO:0000256" key="2">
    <source>
        <dbReference type="ARBA" id="ARBA00006810"/>
    </source>
</evidence>
<dbReference type="PRINTS" id="PR00123">
    <property type="entry name" value="ATPASEA"/>
</dbReference>
<dbReference type="PANTHER" id="PTHR42823">
    <property type="entry name" value="ATP SYNTHASE SUBUNIT A, CHLOROPLASTIC"/>
    <property type="match status" value="1"/>
</dbReference>
<dbReference type="EMBL" id="JQAZ01000001">
    <property type="protein sequence ID" value="KRN34163.1"/>
    <property type="molecule type" value="Genomic_DNA"/>
</dbReference>
<feature type="transmembrane region" description="Helical" evidence="11">
    <location>
        <begin position="75"/>
        <end position="99"/>
    </location>
</feature>
<keyword evidence="3 11" id="KW-0813">Transport</keyword>
<evidence type="ECO:0000313" key="14">
    <source>
        <dbReference type="EMBL" id="KRN34163.1"/>
    </source>
</evidence>
<dbReference type="Gene3D" id="1.20.120.220">
    <property type="entry name" value="ATP synthase, F0 complex, subunit A"/>
    <property type="match status" value="1"/>
</dbReference>
<dbReference type="InterPro" id="IPR045082">
    <property type="entry name" value="ATP_syn_F0_a_bact/chloroplast"/>
</dbReference>
<comment type="function">
    <text evidence="11 12">Key component of the proton channel; it plays a direct role in the translocation of protons across the membrane.</text>
</comment>
<organism evidence="14 15">
    <name type="scientific">Lactobacillus selangorensis</name>
    <dbReference type="NCBI Taxonomy" id="81857"/>
    <lineage>
        <taxon>Bacteria</taxon>
        <taxon>Bacillati</taxon>
        <taxon>Bacillota</taxon>
        <taxon>Bacilli</taxon>
        <taxon>Lactobacillales</taxon>
        <taxon>Lactobacillaceae</taxon>
        <taxon>Lactobacillus</taxon>
    </lineage>
</organism>
<dbReference type="NCBIfam" id="TIGR01131">
    <property type="entry name" value="ATP_synt_6_or_A"/>
    <property type="match status" value="1"/>
</dbReference>
<comment type="similarity">
    <text evidence="2 11 12">Belongs to the ATPase A chain family.</text>
</comment>
<evidence type="ECO:0000256" key="6">
    <source>
        <dbReference type="ARBA" id="ARBA00022781"/>
    </source>
</evidence>
<evidence type="ECO:0000256" key="11">
    <source>
        <dbReference type="HAMAP-Rule" id="MF_01393"/>
    </source>
</evidence>
<dbReference type="InterPro" id="IPR035908">
    <property type="entry name" value="F0_ATP_A_sf"/>
</dbReference>
<dbReference type="EMBL" id="JQAT01000001">
    <property type="protein sequence ID" value="KRN29308.1"/>
    <property type="molecule type" value="Genomic_DNA"/>
</dbReference>
<dbReference type="GO" id="GO:0046933">
    <property type="term" value="F:proton-transporting ATP synthase activity, rotational mechanism"/>
    <property type="evidence" value="ECO:0007669"/>
    <property type="project" value="UniProtKB-UniRule"/>
</dbReference>
<keyword evidence="10 11" id="KW-0066">ATP synthesis</keyword>
<comment type="subcellular location">
    <subcellularLocation>
        <location evidence="11 12">Cell membrane</location>
        <topology evidence="11 12">Multi-pass membrane protein</topology>
    </subcellularLocation>
    <subcellularLocation>
        <location evidence="1">Membrane</location>
        <topology evidence="1">Multi-pass membrane protein</topology>
    </subcellularLocation>
</comment>
<evidence type="ECO:0000256" key="7">
    <source>
        <dbReference type="ARBA" id="ARBA00022989"/>
    </source>
</evidence>
<name>A0A0R2G070_9LACO</name>
<feature type="transmembrane region" description="Helical" evidence="11">
    <location>
        <begin position="114"/>
        <end position="132"/>
    </location>
</feature>
<dbReference type="InterPro" id="IPR000568">
    <property type="entry name" value="ATP_synth_F0_asu"/>
</dbReference>
<dbReference type="GO" id="GO:0005886">
    <property type="term" value="C:plasma membrane"/>
    <property type="evidence" value="ECO:0007669"/>
    <property type="project" value="UniProtKB-SubCell"/>
</dbReference>
<keyword evidence="15" id="KW-1185">Reference proteome</keyword>
<reference evidence="15 16" key="1">
    <citation type="journal article" date="2015" name="Genome Announc.">
        <title>Expanding the biotechnology potential of lactobacilli through comparative genomics of 213 strains and associated genera.</title>
        <authorList>
            <person name="Sun Z."/>
            <person name="Harris H.M."/>
            <person name="McCann A."/>
            <person name="Guo C."/>
            <person name="Argimon S."/>
            <person name="Zhang W."/>
            <person name="Yang X."/>
            <person name="Jeffery I.B."/>
            <person name="Cooney J.C."/>
            <person name="Kagawa T.F."/>
            <person name="Liu W."/>
            <person name="Song Y."/>
            <person name="Salvetti E."/>
            <person name="Wrobel A."/>
            <person name="Rasinkangas P."/>
            <person name="Parkhill J."/>
            <person name="Rea M.C."/>
            <person name="O'Sullivan O."/>
            <person name="Ritari J."/>
            <person name="Douillard F.P."/>
            <person name="Paul Ross R."/>
            <person name="Yang R."/>
            <person name="Briner A.E."/>
            <person name="Felis G.E."/>
            <person name="de Vos W.M."/>
            <person name="Barrangou R."/>
            <person name="Klaenhammer T.R."/>
            <person name="Caufield P.W."/>
            <person name="Cui Y."/>
            <person name="Zhang H."/>
            <person name="O'Toole P.W."/>
        </authorList>
    </citation>
    <scope>NUCLEOTIDE SEQUENCE [LARGE SCALE GENOMIC DNA]</scope>
    <source>
        <strain evidence="13 16">ATCC BAA-66</strain>
        <strain evidence="14 15">DSM 13344</strain>
    </source>
</reference>
<keyword evidence="5 11" id="KW-0812">Transmembrane</keyword>